<evidence type="ECO:0000256" key="1">
    <source>
        <dbReference type="SAM" id="Phobius"/>
    </source>
</evidence>
<feature type="transmembrane region" description="Helical" evidence="1">
    <location>
        <begin position="178"/>
        <end position="201"/>
    </location>
</feature>
<protein>
    <recommendedName>
        <fullName evidence="4">ECF transporter S component</fullName>
    </recommendedName>
</protein>
<reference evidence="3" key="1">
    <citation type="submission" date="2018-01" db="EMBL/GenBank/DDBJ databases">
        <title>Rubneribacter badeniensis gen. nov., sp. nov., and Colonibacter rubneri, gen. nov., sp. nov., WGS of new members of the Eggerthellaceae.</title>
        <authorList>
            <person name="Danylec N."/>
            <person name="Stoll D.A."/>
            <person name="Doetsch A."/>
            <person name="Kulling S.E."/>
            <person name="Huch M."/>
        </authorList>
    </citation>
    <scope>NUCLEOTIDE SEQUENCE [LARGE SCALE GENOMIC DNA]</scope>
    <source>
        <strain evidence="3">ResAG-96</strain>
    </source>
</reference>
<accession>A0A2K2UEF8</accession>
<evidence type="ECO:0000313" key="3">
    <source>
        <dbReference type="Proteomes" id="UP000236197"/>
    </source>
</evidence>
<keyword evidence="1" id="KW-0812">Transmembrane</keyword>
<evidence type="ECO:0000313" key="2">
    <source>
        <dbReference type="EMBL" id="PNV68711.1"/>
    </source>
</evidence>
<keyword evidence="3" id="KW-1185">Reference proteome</keyword>
<dbReference type="InterPro" id="IPR031360">
    <property type="entry name" value="TrpP"/>
</dbReference>
<feature type="transmembrane region" description="Helical" evidence="1">
    <location>
        <begin position="69"/>
        <end position="85"/>
    </location>
</feature>
<comment type="caution">
    <text evidence="2">The sequence shown here is derived from an EMBL/GenBank/DDBJ whole genome shotgun (WGS) entry which is preliminary data.</text>
</comment>
<name>A0A2K2UEF8_9ACTN</name>
<keyword evidence="1" id="KW-1133">Transmembrane helix</keyword>
<feature type="transmembrane region" description="Helical" evidence="1">
    <location>
        <begin position="145"/>
        <end position="166"/>
    </location>
</feature>
<dbReference type="AlphaFoldDB" id="A0A2K2UEF8"/>
<keyword evidence="1" id="KW-0472">Membrane</keyword>
<dbReference type="Pfam" id="PF17099">
    <property type="entry name" value="TrpP"/>
    <property type="match status" value="1"/>
</dbReference>
<dbReference type="OrthoDB" id="3173414at2"/>
<gene>
    <name evidence="2" type="ORF">C2L71_01645</name>
</gene>
<feature type="transmembrane region" description="Helical" evidence="1">
    <location>
        <begin position="43"/>
        <end position="63"/>
    </location>
</feature>
<proteinExistence type="predicted"/>
<dbReference type="EMBL" id="PPEK01000001">
    <property type="protein sequence ID" value="PNV68711.1"/>
    <property type="molecule type" value="Genomic_DNA"/>
</dbReference>
<dbReference type="Proteomes" id="UP000236197">
    <property type="component" value="Unassembled WGS sequence"/>
</dbReference>
<sequence>MEQQIKREVATQTAAATTGEAAAPRKRDVAAAPKKAGLSTQDLILIAVLLAAGAVLKLTVGSLLSSMGMKPNFIIAMYCLAIILTKPKLGQALIIGLLAGLICQIPLLNATPLLNIPSEVLGALACGLLIKVPMRIGGKFDLNPLVNTFISTVVSGGTFALLSVYINVVSTGGDVMVALATYAAIVFGTATFNCILVQVLAMPLKKVLKR</sequence>
<evidence type="ECO:0008006" key="4">
    <source>
        <dbReference type="Google" id="ProtNLM"/>
    </source>
</evidence>
<dbReference type="RefSeq" id="WP_103264038.1">
    <property type="nucleotide sequence ID" value="NZ_CABMLE010000001.1"/>
</dbReference>
<feature type="transmembrane region" description="Helical" evidence="1">
    <location>
        <begin position="116"/>
        <end position="133"/>
    </location>
</feature>
<organism evidence="2 3">
    <name type="scientific">Enteroscipio rubneri</name>
    <dbReference type="NCBI Taxonomy" id="2070686"/>
    <lineage>
        <taxon>Bacteria</taxon>
        <taxon>Bacillati</taxon>
        <taxon>Actinomycetota</taxon>
        <taxon>Coriobacteriia</taxon>
        <taxon>Eggerthellales</taxon>
        <taxon>Eggerthellaceae</taxon>
        <taxon>Enteroscipio</taxon>
    </lineage>
</organism>